<dbReference type="OrthoDB" id="5296at2759"/>
<keyword evidence="5" id="KW-1185">Reference proteome</keyword>
<dbReference type="PRINTS" id="PR00081">
    <property type="entry name" value="GDHRDH"/>
</dbReference>
<dbReference type="SUPFAM" id="SSF51735">
    <property type="entry name" value="NAD(P)-binding Rossmann-fold domains"/>
    <property type="match status" value="1"/>
</dbReference>
<dbReference type="InParanoid" id="T1EHZ1"/>
<name>T1EHZ1_HELRO</name>
<dbReference type="CTD" id="20196191"/>
<dbReference type="PANTHER" id="PTHR43313:SF3">
    <property type="entry name" value="17-BETA-HYDROXYSTEROID DEHYDROGENASE TYPE 2"/>
    <property type="match status" value="1"/>
</dbReference>
<dbReference type="HOGENOM" id="CLU_010194_2_0_1"/>
<organism evidence="4 5">
    <name type="scientific">Helobdella robusta</name>
    <name type="common">Californian leech</name>
    <dbReference type="NCBI Taxonomy" id="6412"/>
    <lineage>
        <taxon>Eukaryota</taxon>
        <taxon>Metazoa</taxon>
        <taxon>Spiralia</taxon>
        <taxon>Lophotrochozoa</taxon>
        <taxon>Annelida</taxon>
        <taxon>Clitellata</taxon>
        <taxon>Hirudinea</taxon>
        <taxon>Rhynchobdellida</taxon>
        <taxon>Glossiphoniidae</taxon>
        <taxon>Helobdella</taxon>
    </lineage>
</organism>
<dbReference type="Pfam" id="PF00106">
    <property type="entry name" value="adh_short"/>
    <property type="match status" value="1"/>
</dbReference>
<gene>
    <name evidence="4" type="primary">20196191</name>
    <name evidence="3" type="ORF">HELRODRAFT_132679</name>
</gene>
<evidence type="ECO:0000313" key="5">
    <source>
        <dbReference type="Proteomes" id="UP000015101"/>
    </source>
</evidence>
<dbReference type="OMA" id="SYSCSKY"/>
<sequence length="182" mass="19941">GCDSGFGYLFATKFHSLGYIVVACVLEEDGVGANALKAYSSERLKVLKLDLNLEADISSCHQEVEKIVRSLDTELWALINNGAVTNYIASVELMPIEVYRRYIEANILGTLNLTRRCLPLLKKSKGRIINISSLTASMHLPNMSGYSACKSALNTISDCLRQELYDDGVKVCVIQPSGFVTG</sequence>
<dbReference type="KEGG" id="hro:HELRODRAFT_132679"/>
<accession>T1EHZ1</accession>
<evidence type="ECO:0000256" key="2">
    <source>
        <dbReference type="RuleBase" id="RU000363"/>
    </source>
</evidence>
<dbReference type="InterPro" id="IPR002347">
    <property type="entry name" value="SDR_fam"/>
</dbReference>
<dbReference type="InterPro" id="IPR036291">
    <property type="entry name" value="NAD(P)-bd_dom_sf"/>
</dbReference>
<dbReference type="EMBL" id="AMQM01004502">
    <property type="status" value="NOT_ANNOTATED_CDS"/>
    <property type="molecule type" value="Genomic_DNA"/>
</dbReference>
<dbReference type="Proteomes" id="UP000015101">
    <property type="component" value="Unassembled WGS sequence"/>
</dbReference>
<evidence type="ECO:0000313" key="3">
    <source>
        <dbReference type="EMBL" id="ESO03609.1"/>
    </source>
</evidence>
<dbReference type="STRING" id="6412.T1EHZ1"/>
<dbReference type="EnsemblMetazoa" id="HelroT132679">
    <property type="protein sequence ID" value="HelroP132679"/>
    <property type="gene ID" value="HelroG132679"/>
</dbReference>
<dbReference type="EMBL" id="KB096590">
    <property type="protein sequence ID" value="ESO03609.1"/>
    <property type="molecule type" value="Genomic_DNA"/>
</dbReference>
<dbReference type="PRINTS" id="PR00080">
    <property type="entry name" value="SDRFAMILY"/>
</dbReference>
<proteinExistence type="inferred from homology"/>
<dbReference type="FunCoup" id="T1EHZ1">
    <property type="interactions" value="14"/>
</dbReference>
<dbReference type="PROSITE" id="PS00061">
    <property type="entry name" value="ADH_SHORT"/>
    <property type="match status" value="1"/>
</dbReference>
<dbReference type="InterPro" id="IPR020904">
    <property type="entry name" value="Sc_DH/Rdtase_CS"/>
</dbReference>
<dbReference type="RefSeq" id="XP_009018166.1">
    <property type="nucleotide sequence ID" value="XM_009019918.1"/>
</dbReference>
<dbReference type="Gene3D" id="3.40.50.720">
    <property type="entry name" value="NAD(P)-binding Rossmann-like Domain"/>
    <property type="match status" value="1"/>
</dbReference>
<protein>
    <submittedName>
        <fullName evidence="3 4">Uncharacterized protein</fullName>
    </submittedName>
</protein>
<dbReference type="AlphaFoldDB" id="T1EHZ1"/>
<dbReference type="eggNOG" id="KOG1610">
    <property type="taxonomic scope" value="Eukaryota"/>
</dbReference>
<evidence type="ECO:0000313" key="4">
    <source>
        <dbReference type="EnsemblMetazoa" id="HelroP132679"/>
    </source>
</evidence>
<reference evidence="5" key="1">
    <citation type="submission" date="2012-12" db="EMBL/GenBank/DDBJ databases">
        <authorList>
            <person name="Hellsten U."/>
            <person name="Grimwood J."/>
            <person name="Chapman J.A."/>
            <person name="Shapiro H."/>
            <person name="Aerts A."/>
            <person name="Otillar R.P."/>
            <person name="Terry A.Y."/>
            <person name="Boore J.L."/>
            <person name="Simakov O."/>
            <person name="Marletaz F."/>
            <person name="Cho S.-J."/>
            <person name="Edsinger-Gonzales E."/>
            <person name="Havlak P."/>
            <person name="Kuo D.-H."/>
            <person name="Larsson T."/>
            <person name="Lv J."/>
            <person name="Arendt D."/>
            <person name="Savage R."/>
            <person name="Osoegawa K."/>
            <person name="de Jong P."/>
            <person name="Lindberg D.R."/>
            <person name="Seaver E.C."/>
            <person name="Weisblat D.A."/>
            <person name="Putnam N.H."/>
            <person name="Grigoriev I.V."/>
            <person name="Rokhsar D.S."/>
        </authorList>
    </citation>
    <scope>NUCLEOTIDE SEQUENCE</scope>
</reference>
<dbReference type="PANTHER" id="PTHR43313">
    <property type="entry name" value="SHORT-CHAIN DEHYDROGENASE/REDUCTASE FAMILY 9C"/>
    <property type="match status" value="1"/>
</dbReference>
<keyword evidence="1" id="KW-0560">Oxidoreductase</keyword>
<evidence type="ECO:0000256" key="1">
    <source>
        <dbReference type="ARBA" id="ARBA00023002"/>
    </source>
</evidence>
<dbReference type="GeneID" id="20196191"/>
<comment type="similarity">
    <text evidence="2">Belongs to the short-chain dehydrogenases/reductases (SDR) family.</text>
</comment>
<dbReference type="GO" id="GO:0016491">
    <property type="term" value="F:oxidoreductase activity"/>
    <property type="evidence" value="ECO:0007669"/>
    <property type="project" value="UniProtKB-KW"/>
</dbReference>
<reference evidence="4" key="3">
    <citation type="submission" date="2015-06" db="UniProtKB">
        <authorList>
            <consortium name="EnsemblMetazoa"/>
        </authorList>
    </citation>
    <scope>IDENTIFICATION</scope>
</reference>
<reference evidence="3 5" key="2">
    <citation type="journal article" date="2013" name="Nature">
        <title>Insights into bilaterian evolution from three spiralian genomes.</title>
        <authorList>
            <person name="Simakov O."/>
            <person name="Marletaz F."/>
            <person name="Cho S.J."/>
            <person name="Edsinger-Gonzales E."/>
            <person name="Havlak P."/>
            <person name="Hellsten U."/>
            <person name="Kuo D.H."/>
            <person name="Larsson T."/>
            <person name="Lv J."/>
            <person name="Arendt D."/>
            <person name="Savage R."/>
            <person name="Osoegawa K."/>
            <person name="de Jong P."/>
            <person name="Grimwood J."/>
            <person name="Chapman J.A."/>
            <person name="Shapiro H."/>
            <person name="Aerts A."/>
            <person name="Otillar R.P."/>
            <person name="Terry A.Y."/>
            <person name="Boore J.L."/>
            <person name="Grigoriev I.V."/>
            <person name="Lindberg D.R."/>
            <person name="Seaver E.C."/>
            <person name="Weisblat D.A."/>
            <person name="Putnam N.H."/>
            <person name="Rokhsar D.S."/>
        </authorList>
    </citation>
    <scope>NUCLEOTIDE SEQUENCE</scope>
</reference>